<organism evidence="1 2">
    <name type="scientific">Kitasatospora nipponensis</name>
    <dbReference type="NCBI Taxonomy" id="258049"/>
    <lineage>
        <taxon>Bacteria</taxon>
        <taxon>Bacillati</taxon>
        <taxon>Actinomycetota</taxon>
        <taxon>Actinomycetes</taxon>
        <taxon>Kitasatosporales</taxon>
        <taxon>Streptomycetaceae</taxon>
        <taxon>Kitasatospora</taxon>
    </lineage>
</organism>
<evidence type="ECO:0000313" key="1">
    <source>
        <dbReference type="EMBL" id="GAA1070835.1"/>
    </source>
</evidence>
<dbReference type="Proteomes" id="UP001500037">
    <property type="component" value="Unassembled WGS sequence"/>
</dbReference>
<reference evidence="2" key="1">
    <citation type="journal article" date="2019" name="Int. J. Syst. Evol. Microbiol.">
        <title>The Global Catalogue of Microorganisms (GCM) 10K type strain sequencing project: providing services to taxonomists for standard genome sequencing and annotation.</title>
        <authorList>
            <consortium name="The Broad Institute Genomics Platform"/>
            <consortium name="The Broad Institute Genome Sequencing Center for Infectious Disease"/>
            <person name="Wu L."/>
            <person name="Ma J."/>
        </authorList>
    </citation>
    <scope>NUCLEOTIDE SEQUENCE [LARGE SCALE GENOMIC DNA]</scope>
    <source>
        <strain evidence="2">JCM 13004</strain>
    </source>
</reference>
<dbReference type="EMBL" id="BAAALF010000408">
    <property type="protein sequence ID" value="GAA1070835.1"/>
    <property type="molecule type" value="Genomic_DNA"/>
</dbReference>
<gene>
    <name evidence="1" type="ORF">GCM10009665_78530</name>
</gene>
<keyword evidence="2" id="KW-1185">Reference proteome</keyword>
<proteinExistence type="predicted"/>
<evidence type="ECO:0000313" key="2">
    <source>
        <dbReference type="Proteomes" id="UP001500037"/>
    </source>
</evidence>
<accession>A0ABP4DTJ9</accession>
<sequence>MPTTADSSRISIKVYSVRPDGPPIVRSNRQFFEDGYSLSGMKEYPPCECPQAPACRPVQNNVH</sequence>
<protein>
    <submittedName>
        <fullName evidence="1">Uncharacterized protein</fullName>
    </submittedName>
</protein>
<name>A0ABP4DTJ9_9ACTN</name>
<comment type="caution">
    <text evidence="1">The sequence shown here is derived from an EMBL/GenBank/DDBJ whole genome shotgun (WGS) entry which is preliminary data.</text>
</comment>